<dbReference type="EMBL" id="JBHSPU010000016">
    <property type="protein sequence ID" value="MFC5915378.1"/>
    <property type="molecule type" value="Genomic_DNA"/>
</dbReference>
<dbReference type="Pfam" id="PF00296">
    <property type="entry name" value="Bac_luciferase"/>
    <property type="match status" value="1"/>
</dbReference>
<reference evidence="3" key="1">
    <citation type="journal article" date="2019" name="Int. J. Syst. Evol. Microbiol.">
        <title>The Global Catalogue of Microorganisms (GCM) 10K type strain sequencing project: providing services to taxonomists for standard genome sequencing and annotation.</title>
        <authorList>
            <consortium name="The Broad Institute Genomics Platform"/>
            <consortium name="The Broad Institute Genome Sequencing Center for Infectious Disease"/>
            <person name="Wu L."/>
            <person name="Ma J."/>
        </authorList>
    </citation>
    <scope>NUCLEOTIDE SEQUENCE [LARGE SCALE GENOMIC DNA]</scope>
    <source>
        <strain evidence="3">JCM 4147</strain>
    </source>
</reference>
<evidence type="ECO:0000259" key="1">
    <source>
        <dbReference type="Pfam" id="PF00296"/>
    </source>
</evidence>
<dbReference type="InterPro" id="IPR011251">
    <property type="entry name" value="Luciferase-like_dom"/>
</dbReference>
<evidence type="ECO:0000313" key="2">
    <source>
        <dbReference type="EMBL" id="MFC5915378.1"/>
    </source>
</evidence>
<sequence length="286" mass="30839">MELGAFGIWSLAFTHGDRREAREAAGELEELGYGTLWLGGSPGGNPSGDLVRAAELLGATSRVVVATGCVSIWEQPADRLAAAYHALPDQQRTRLLVGLGVSHADFVDRYHRPRTALGRYLDALDTASPPLPSSARIIGAHGPRMSRLGADRSVGVHPYLVNEVHTARARSELGSRPLLAVEQTVILHTDPDAARAQARAMLVPYLKLANYRSAWLRVGFTDEDMADGGSDRLIDALFLHGSPEEVADRLTQQQQAGADHLALQVATTDRGLFTHGAWRDLAAALF</sequence>
<organism evidence="2 3">
    <name type="scientific">Streptomyces pulveraceus</name>
    <dbReference type="NCBI Taxonomy" id="68258"/>
    <lineage>
        <taxon>Bacteria</taxon>
        <taxon>Bacillati</taxon>
        <taxon>Actinomycetota</taxon>
        <taxon>Actinomycetes</taxon>
        <taxon>Kitasatosporales</taxon>
        <taxon>Streptomycetaceae</taxon>
        <taxon>Streptomyces</taxon>
    </lineage>
</organism>
<name>A0ABW1GM69_9ACTN</name>
<keyword evidence="3" id="KW-1185">Reference proteome</keyword>
<proteinExistence type="predicted"/>
<dbReference type="PANTHER" id="PTHR30137:SF18">
    <property type="entry name" value="CONSERVED PROTEIN"/>
    <property type="match status" value="1"/>
</dbReference>
<dbReference type="Proteomes" id="UP001596200">
    <property type="component" value="Unassembled WGS sequence"/>
</dbReference>
<dbReference type="NCBIfam" id="TIGR03620">
    <property type="entry name" value="F420_MSMEG_4141"/>
    <property type="match status" value="1"/>
</dbReference>
<dbReference type="InterPro" id="IPR019922">
    <property type="entry name" value="Lucif-like_OxRdatse_MSMEG_4141"/>
</dbReference>
<dbReference type="PANTHER" id="PTHR30137">
    <property type="entry name" value="LUCIFERASE-LIKE MONOOXYGENASE"/>
    <property type="match status" value="1"/>
</dbReference>
<accession>A0ABW1GM69</accession>
<dbReference type="InterPro" id="IPR036661">
    <property type="entry name" value="Luciferase-like_sf"/>
</dbReference>
<dbReference type="Gene3D" id="3.20.20.30">
    <property type="entry name" value="Luciferase-like domain"/>
    <property type="match status" value="1"/>
</dbReference>
<gene>
    <name evidence="2" type="ORF">ACFP1B_18420</name>
</gene>
<dbReference type="InterPro" id="IPR050766">
    <property type="entry name" value="Bact_Lucif_Oxidored"/>
</dbReference>
<protein>
    <submittedName>
        <fullName evidence="2">TIGR03620 family F420-dependent LLM class oxidoreductase</fullName>
    </submittedName>
</protein>
<comment type="caution">
    <text evidence="2">The sequence shown here is derived from an EMBL/GenBank/DDBJ whole genome shotgun (WGS) entry which is preliminary data.</text>
</comment>
<dbReference type="SUPFAM" id="SSF51679">
    <property type="entry name" value="Bacterial luciferase-like"/>
    <property type="match status" value="1"/>
</dbReference>
<feature type="domain" description="Luciferase-like" evidence="1">
    <location>
        <begin position="115"/>
        <end position="260"/>
    </location>
</feature>
<evidence type="ECO:0000313" key="3">
    <source>
        <dbReference type="Proteomes" id="UP001596200"/>
    </source>
</evidence>
<dbReference type="RefSeq" id="WP_344511039.1">
    <property type="nucleotide sequence ID" value="NZ_BAAATU010000019.1"/>
</dbReference>